<proteinExistence type="predicted"/>
<dbReference type="AlphaFoldDB" id="A0A2P4YRW9"/>
<dbReference type="EMBL" id="NCKW01000405">
    <property type="protein sequence ID" value="POM80540.1"/>
    <property type="molecule type" value="Genomic_DNA"/>
</dbReference>
<dbReference type="PANTHER" id="PTHR47150:SF5">
    <property type="entry name" value="OS07G0546750 PROTEIN"/>
    <property type="match status" value="1"/>
</dbReference>
<dbReference type="Proteomes" id="UP000237271">
    <property type="component" value="Unassembled WGS sequence"/>
</dbReference>
<name>A0A2P4YRW9_9STRA</name>
<dbReference type="Pfam" id="PF04827">
    <property type="entry name" value="Plant_tran"/>
    <property type="match status" value="1"/>
</dbReference>
<gene>
    <name evidence="1" type="ORF">PHPALM_1614</name>
</gene>
<sequence>MDGVPVHTLAHASAQGSSLDVLSLDWEDDDDELIAQQLLFSASPSCFRDTIMQRGGSRPGKSKNKERDFEARYKRFMKQYFDENPVYNDDEFRERNRMSKPMFMRVLEGVLDVDSEYFEQRRDATGRIGIHPIMKISAALRVLAYGIPAACVDENLEISSTVVYNSIMHFVTAVDKRFGAEYLRSPTEEDTLRLLEMNASRGFVGMWCSIDCMHWEWKNCPYGWAGQFKGAAERLKKHALGSECKMNGRKAGEAWLDATTNSVDNYTAVVDGGVADRVQVASKALGGCNE</sequence>
<reference evidence="1 2" key="1">
    <citation type="journal article" date="2017" name="Genome Biol. Evol.">
        <title>Phytophthora megakarya and P. palmivora, closely related causal agents of cacao black pod rot, underwent increases in genome sizes and gene numbers by different mechanisms.</title>
        <authorList>
            <person name="Ali S.S."/>
            <person name="Shao J."/>
            <person name="Lary D.J."/>
            <person name="Kronmiller B."/>
            <person name="Shen D."/>
            <person name="Strem M.D."/>
            <person name="Amoako-Attah I."/>
            <person name="Akrofi A.Y."/>
            <person name="Begoude B.A."/>
            <person name="Ten Hoopen G.M."/>
            <person name="Coulibaly K."/>
            <person name="Kebe B.I."/>
            <person name="Melnick R.L."/>
            <person name="Guiltinan M.J."/>
            <person name="Tyler B.M."/>
            <person name="Meinhardt L.W."/>
            <person name="Bailey B.A."/>
        </authorList>
    </citation>
    <scope>NUCLEOTIDE SEQUENCE [LARGE SCALE GENOMIC DNA]</scope>
    <source>
        <strain evidence="2">sbr112.9</strain>
    </source>
</reference>
<keyword evidence="2" id="KW-1185">Reference proteome</keyword>
<organism evidence="1 2">
    <name type="scientific">Phytophthora palmivora</name>
    <dbReference type="NCBI Taxonomy" id="4796"/>
    <lineage>
        <taxon>Eukaryota</taxon>
        <taxon>Sar</taxon>
        <taxon>Stramenopiles</taxon>
        <taxon>Oomycota</taxon>
        <taxon>Peronosporomycetes</taxon>
        <taxon>Peronosporales</taxon>
        <taxon>Peronosporaceae</taxon>
        <taxon>Phytophthora</taxon>
    </lineage>
</organism>
<comment type="caution">
    <text evidence="1">The sequence shown here is derived from an EMBL/GenBank/DDBJ whole genome shotgun (WGS) entry which is preliminary data.</text>
</comment>
<protein>
    <submittedName>
        <fullName evidence="1">Transposon protein</fullName>
    </submittedName>
</protein>
<evidence type="ECO:0000313" key="1">
    <source>
        <dbReference type="EMBL" id="POM80540.1"/>
    </source>
</evidence>
<accession>A0A2P4YRW9</accession>
<evidence type="ECO:0000313" key="2">
    <source>
        <dbReference type="Proteomes" id="UP000237271"/>
    </source>
</evidence>
<dbReference type="InterPro" id="IPR006912">
    <property type="entry name" value="Harbinger_derived_prot"/>
</dbReference>
<dbReference type="PANTHER" id="PTHR47150">
    <property type="entry name" value="OS12G0169200 PROTEIN"/>
    <property type="match status" value="1"/>
</dbReference>
<dbReference type="OrthoDB" id="103174at2759"/>